<feature type="transmembrane region" description="Helical" evidence="12">
    <location>
        <begin position="504"/>
        <end position="523"/>
    </location>
</feature>
<dbReference type="Pfam" id="PF02931">
    <property type="entry name" value="Neur_chan_LBD"/>
    <property type="match status" value="1"/>
</dbReference>
<evidence type="ECO:0000256" key="3">
    <source>
        <dbReference type="ARBA" id="ARBA00022448"/>
    </source>
</evidence>
<keyword evidence="3" id="KW-0813">Transport</keyword>
<sequence>MILLIMFLLSSGMCQTKPRDCEIVTKLKEKGLVLLSEIMPCDYVKEFLPPSEPDEPVEVEFAVYVQDITSFNAAHMEFRIDLILYMSWEDTRLILDDSAMVKDRLSIGPLPLSAYALQYLWMPDPYITNSKNAAVTSLTTIYASLNIHSNHTVRYSARVFSLISCQMAFQKYPMDVQTCQIPLQSFKYSNRLIRFKWRSDRAVTINPELKLLQFQVQLSRYFEINKTIEEFGGYGSRSMSALTFEFKFYRLIGHHLLQTYTPSFLMVALTWYSFWLGLDAVPGRVTLLTTSLLTTVTLFSGISRDLPAVAYIRAIDVWMFGCILFSFAAMSEFAICKMIKYVHEKHVFRSISDNNKPQTKSGGGGGGGGGAPNVSVVPDFFHSRNIGSLALVAQYSQMSKNMKAWAHPGDADKSADTPDAGANVNGKDINLSQKTSSVGPMPFPRKKPREQLFRPPNYPFRMASQRAKRRIWMKTIRDIEFQWDDPITGETKILWEEIDSFSRVVFPCVFFVFSAIYFTVLFLL</sequence>
<dbReference type="InterPro" id="IPR018000">
    <property type="entry name" value="Neurotransmitter_ion_chnl_CS"/>
</dbReference>
<dbReference type="Pfam" id="PF02932">
    <property type="entry name" value="Neur_chan_memb"/>
    <property type="match status" value="1"/>
</dbReference>
<organism evidence="16 17">
    <name type="scientific">Hyalella azteca</name>
    <name type="common">Amphipod</name>
    <dbReference type="NCBI Taxonomy" id="294128"/>
    <lineage>
        <taxon>Eukaryota</taxon>
        <taxon>Metazoa</taxon>
        <taxon>Ecdysozoa</taxon>
        <taxon>Arthropoda</taxon>
        <taxon>Crustacea</taxon>
        <taxon>Multicrustacea</taxon>
        <taxon>Malacostraca</taxon>
        <taxon>Eumalacostraca</taxon>
        <taxon>Peracarida</taxon>
        <taxon>Amphipoda</taxon>
        <taxon>Senticaudata</taxon>
        <taxon>Talitrida</taxon>
        <taxon>Talitroidea</taxon>
        <taxon>Hyalellidae</taxon>
        <taxon>Hyalella</taxon>
    </lineage>
</organism>
<feature type="signal peptide" evidence="13">
    <location>
        <begin position="1"/>
        <end position="16"/>
    </location>
</feature>
<dbReference type="InterPro" id="IPR006201">
    <property type="entry name" value="Neur_channel"/>
</dbReference>
<keyword evidence="6 13" id="KW-0732">Signal</keyword>
<feature type="domain" description="Neurotransmitter-gated ion-channel transmembrane" evidence="15">
    <location>
        <begin position="259"/>
        <end position="341"/>
    </location>
</feature>
<dbReference type="GO" id="GO:0004888">
    <property type="term" value="F:transmembrane signaling receptor activity"/>
    <property type="evidence" value="ECO:0007669"/>
    <property type="project" value="InterPro"/>
</dbReference>
<dbReference type="InterPro" id="IPR006202">
    <property type="entry name" value="Neur_chan_lig-bd"/>
</dbReference>
<dbReference type="PANTHER" id="PTHR18945">
    <property type="entry name" value="NEUROTRANSMITTER GATED ION CHANNEL"/>
    <property type="match status" value="1"/>
</dbReference>
<dbReference type="Gene3D" id="1.20.58.390">
    <property type="entry name" value="Neurotransmitter-gated ion-channel transmembrane domain"/>
    <property type="match status" value="1"/>
</dbReference>
<evidence type="ECO:0000259" key="15">
    <source>
        <dbReference type="Pfam" id="PF02932"/>
    </source>
</evidence>
<feature type="domain" description="Neurotransmitter-gated ion-channel ligand-binding" evidence="14">
    <location>
        <begin position="42"/>
        <end position="250"/>
    </location>
</feature>
<dbReference type="GO" id="GO:0099095">
    <property type="term" value="F:ligand-gated monoatomic anion channel activity"/>
    <property type="evidence" value="ECO:0007669"/>
    <property type="project" value="UniProtKB-ARBA"/>
</dbReference>
<evidence type="ECO:0000256" key="8">
    <source>
        <dbReference type="ARBA" id="ARBA00023065"/>
    </source>
</evidence>
<evidence type="ECO:0000256" key="2">
    <source>
        <dbReference type="ARBA" id="ARBA00004236"/>
    </source>
</evidence>
<dbReference type="Proteomes" id="UP000694843">
    <property type="component" value="Unplaced"/>
</dbReference>
<protein>
    <submittedName>
        <fullName evidence="17">Glycine receptor subunit alpha-4</fullName>
    </submittedName>
</protein>
<keyword evidence="4" id="KW-1003">Cell membrane</keyword>
<dbReference type="InterPro" id="IPR006029">
    <property type="entry name" value="Neurotrans-gated_channel_TM"/>
</dbReference>
<dbReference type="CDD" id="cd18987">
    <property type="entry name" value="LGIC_ECD_anion"/>
    <property type="match status" value="1"/>
</dbReference>
<dbReference type="PROSITE" id="PS00236">
    <property type="entry name" value="NEUROTR_ION_CHANNEL"/>
    <property type="match status" value="1"/>
</dbReference>
<dbReference type="PRINTS" id="PR00253">
    <property type="entry name" value="GABAARECEPTR"/>
</dbReference>
<gene>
    <name evidence="17" type="primary">LOC108679541</name>
</gene>
<comment type="subcellular location">
    <subcellularLocation>
        <location evidence="2">Cell membrane</location>
    </subcellularLocation>
    <subcellularLocation>
        <location evidence="1">Membrane</location>
        <topology evidence="1">Multi-pass membrane protein</topology>
    </subcellularLocation>
</comment>
<dbReference type="InterPro" id="IPR006028">
    <property type="entry name" value="GABAA/Glycine_rcpt"/>
</dbReference>
<evidence type="ECO:0000256" key="1">
    <source>
        <dbReference type="ARBA" id="ARBA00004141"/>
    </source>
</evidence>
<dbReference type="AlphaFoldDB" id="A0A8B7PDE4"/>
<evidence type="ECO:0000256" key="6">
    <source>
        <dbReference type="ARBA" id="ARBA00022729"/>
    </source>
</evidence>
<dbReference type="GeneID" id="108679541"/>
<evidence type="ECO:0000313" key="17">
    <source>
        <dbReference type="RefSeq" id="XP_018023672.1"/>
    </source>
</evidence>
<feature type="transmembrane region" description="Helical" evidence="12">
    <location>
        <begin position="308"/>
        <end position="330"/>
    </location>
</feature>
<dbReference type="GO" id="GO:0005886">
    <property type="term" value="C:plasma membrane"/>
    <property type="evidence" value="ECO:0007669"/>
    <property type="project" value="UniProtKB-SubCell"/>
</dbReference>
<evidence type="ECO:0000256" key="9">
    <source>
        <dbReference type="ARBA" id="ARBA00023136"/>
    </source>
</evidence>
<dbReference type="OrthoDB" id="8175758at2759"/>
<feature type="transmembrane region" description="Helical" evidence="12">
    <location>
        <begin position="260"/>
        <end position="278"/>
    </location>
</feature>
<dbReference type="GO" id="GO:0005230">
    <property type="term" value="F:extracellular ligand-gated monoatomic ion channel activity"/>
    <property type="evidence" value="ECO:0007669"/>
    <property type="project" value="InterPro"/>
</dbReference>
<dbReference type="InterPro" id="IPR036719">
    <property type="entry name" value="Neuro-gated_channel_TM_sf"/>
</dbReference>
<keyword evidence="7 12" id="KW-1133">Transmembrane helix</keyword>
<reference evidence="17" key="1">
    <citation type="submission" date="2025-08" db="UniProtKB">
        <authorList>
            <consortium name="RefSeq"/>
        </authorList>
    </citation>
    <scope>IDENTIFICATION</scope>
    <source>
        <tissue evidence="17">Whole organism</tissue>
    </source>
</reference>
<feature type="chain" id="PRO_5034225956" evidence="13">
    <location>
        <begin position="17"/>
        <end position="524"/>
    </location>
</feature>
<proteinExistence type="predicted"/>
<dbReference type="InterPro" id="IPR038050">
    <property type="entry name" value="Neuro_actylchol_rec"/>
</dbReference>
<dbReference type="RefSeq" id="XP_018023672.1">
    <property type="nucleotide sequence ID" value="XM_018168183.2"/>
</dbReference>
<keyword evidence="17" id="KW-0675">Receptor</keyword>
<keyword evidence="9 12" id="KW-0472">Membrane</keyword>
<dbReference type="GO" id="GO:0005254">
    <property type="term" value="F:chloride channel activity"/>
    <property type="evidence" value="ECO:0007669"/>
    <property type="project" value="UniProtKB-ARBA"/>
</dbReference>
<keyword evidence="5 12" id="KW-0812">Transmembrane</keyword>
<evidence type="ECO:0000256" key="11">
    <source>
        <dbReference type="SAM" id="MobiDB-lite"/>
    </source>
</evidence>
<keyword evidence="10" id="KW-0407">Ion channel</keyword>
<evidence type="ECO:0000259" key="14">
    <source>
        <dbReference type="Pfam" id="PF02931"/>
    </source>
</evidence>
<evidence type="ECO:0000256" key="7">
    <source>
        <dbReference type="ARBA" id="ARBA00022989"/>
    </source>
</evidence>
<accession>A0A8B7PDE4</accession>
<evidence type="ECO:0000256" key="10">
    <source>
        <dbReference type="ARBA" id="ARBA00023303"/>
    </source>
</evidence>
<feature type="region of interest" description="Disordered" evidence="11">
    <location>
        <begin position="424"/>
        <end position="450"/>
    </location>
</feature>
<keyword evidence="16" id="KW-1185">Reference proteome</keyword>
<dbReference type="Gene3D" id="2.70.170.10">
    <property type="entry name" value="Neurotransmitter-gated ion-channel ligand-binding domain"/>
    <property type="match status" value="1"/>
</dbReference>
<evidence type="ECO:0000313" key="16">
    <source>
        <dbReference type="Proteomes" id="UP000694843"/>
    </source>
</evidence>
<evidence type="ECO:0000256" key="5">
    <source>
        <dbReference type="ARBA" id="ARBA00022692"/>
    </source>
</evidence>
<feature type="transmembrane region" description="Helical" evidence="12">
    <location>
        <begin position="285"/>
        <end position="302"/>
    </location>
</feature>
<evidence type="ECO:0000256" key="4">
    <source>
        <dbReference type="ARBA" id="ARBA00022475"/>
    </source>
</evidence>
<dbReference type="InterPro" id="IPR036734">
    <property type="entry name" value="Neur_chan_lig-bd_sf"/>
</dbReference>
<dbReference type="SUPFAM" id="SSF90112">
    <property type="entry name" value="Neurotransmitter-gated ion-channel transmembrane pore"/>
    <property type="match status" value="1"/>
</dbReference>
<evidence type="ECO:0000256" key="13">
    <source>
        <dbReference type="SAM" id="SignalP"/>
    </source>
</evidence>
<dbReference type="CTD" id="36145"/>
<name>A0A8B7PDE4_HYAAZ</name>
<keyword evidence="8" id="KW-0406">Ion transport</keyword>
<dbReference type="KEGG" id="hazt:108679541"/>
<dbReference type="SUPFAM" id="SSF63712">
    <property type="entry name" value="Nicotinic receptor ligand binding domain-like"/>
    <property type="match status" value="1"/>
</dbReference>
<evidence type="ECO:0000256" key="12">
    <source>
        <dbReference type="SAM" id="Phobius"/>
    </source>
</evidence>